<comment type="caution">
    <text evidence="2">The sequence shown here is derived from an EMBL/GenBank/DDBJ whole genome shotgun (WGS) entry which is preliminary data.</text>
</comment>
<dbReference type="AlphaFoldDB" id="A0AAD4MG24"/>
<keyword evidence="3" id="KW-1185">Reference proteome</keyword>
<keyword evidence="1" id="KW-0812">Transmembrane</keyword>
<feature type="transmembrane region" description="Helical" evidence="1">
    <location>
        <begin position="101"/>
        <end position="118"/>
    </location>
</feature>
<evidence type="ECO:0000313" key="3">
    <source>
        <dbReference type="Proteomes" id="UP001201812"/>
    </source>
</evidence>
<reference evidence="2" key="1">
    <citation type="submission" date="2022-01" db="EMBL/GenBank/DDBJ databases">
        <title>Genome Sequence Resource for Two Populations of Ditylenchus destructor, the Migratory Endoparasitic Phytonematode.</title>
        <authorList>
            <person name="Zhang H."/>
            <person name="Lin R."/>
            <person name="Xie B."/>
        </authorList>
    </citation>
    <scope>NUCLEOTIDE SEQUENCE</scope>
    <source>
        <strain evidence="2">BazhouSP</strain>
    </source>
</reference>
<feature type="transmembrane region" description="Helical" evidence="1">
    <location>
        <begin position="42"/>
        <end position="59"/>
    </location>
</feature>
<protein>
    <submittedName>
        <fullName evidence="2">Uncharacterized protein</fullName>
    </submittedName>
</protein>
<proteinExistence type="predicted"/>
<feature type="transmembrane region" description="Helical" evidence="1">
    <location>
        <begin position="12"/>
        <end position="30"/>
    </location>
</feature>
<keyword evidence="1" id="KW-1133">Transmembrane helix</keyword>
<keyword evidence="1" id="KW-0472">Membrane</keyword>
<organism evidence="2 3">
    <name type="scientific">Ditylenchus destructor</name>
    <dbReference type="NCBI Taxonomy" id="166010"/>
    <lineage>
        <taxon>Eukaryota</taxon>
        <taxon>Metazoa</taxon>
        <taxon>Ecdysozoa</taxon>
        <taxon>Nematoda</taxon>
        <taxon>Chromadorea</taxon>
        <taxon>Rhabditida</taxon>
        <taxon>Tylenchina</taxon>
        <taxon>Tylenchomorpha</taxon>
        <taxon>Sphaerularioidea</taxon>
        <taxon>Anguinidae</taxon>
        <taxon>Anguininae</taxon>
        <taxon>Ditylenchus</taxon>
    </lineage>
</organism>
<dbReference type="EMBL" id="JAKKPZ010000619">
    <property type="protein sequence ID" value="KAI1693506.1"/>
    <property type="molecule type" value="Genomic_DNA"/>
</dbReference>
<evidence type="ECO:0000256" key="1">
    <source>
        <dbReference type="SAM" id="Phobius"/>
    </source>
</evidence>
<sequence length="122" mass="12982">MFMGSTSGLLLRLFNGWLGSVITKPIILFTNQSTNKRAEMQSKIILVLLFAIALCYVANADGGDGDGGDGHGGMCRPRKCFDAARGYSTDSYASTSTLAKIATPASLVLSIWVVCLQWKASA</sequence>
<evidence type="ECO:0000313" key="2">
    <source>
        <dbReference type="EMBL" id="KAI1693506.1"/>
    </source>
</evidence>
<accession>A0AAD4MG24</accession>
<dbReference type="Proteomes" id="UP001201812">
    <property type="component" value="Unassembled WGS sequence"/>
</dbReference>
<name>A0AAD4MG24_9BILA</name>
<gene>
    <name evidence="2" type="ORF">DdX_20618</name>
</gene>